<dbReference type="GO" id="GO:0003723">
    <property type="term" value="F:RNA binding"/>
    <property type="evidence" value="ECO:0007669"/>
    <property type="project" value="InterPro"/>
</dbReference>
<reference evidence="4 5" key="1">
    <citation type="journal article" date="2024" name="Plant J.">
        <title>Genome sequences and population genomics reveal climatic adaptation and genomic divergence between two closely related sweetgum species.</title>
        <authorList>
            <person name="Xu W.Q."/>
            <person name="Ren C.Q."/>
            <person name="Zhang X.Y."/>
            <person name="Comes H.P."/>
            <person name="Liu X.H."/>
            <person name="Li Y.G."/>
            <person name="Kettle C.J."/>
            <person name="Jalonen R."/>
            <person name="Gaisberger H."/>
            <person name="Ma Y.Z."/>
            <person name="Qiu Y.X."/>
        </authorList>
    </citation>
    <scope>NUCLEOTIDE SEQUENCE [LARGE SCALE GENOMIC DNA]</scope>
    <source>
        <strain evidence="4">Hangzhou</strain>
    </source>
</reference>
<dbReference type="PANTHER" id="PTHR47926">
    <property type="entry name" value="PENTATRICOPEPTIDE REPEAT-CONTAINING PROTEIN"/>
    <property type="match status" value="1"/>
</dbReference>
<feature type="repeat" description="PPR" evidence="3">
    <location>
        <begin position="426"/>
        <end position="460"/>
    </location>
</feature>
<feature type="repeat" description="PPR" evidence="3">
    <location>
        <begin position="22"/>
        <end position="56"/>
    </location>
</feature>
<feature type="repeat" description="PPR" evidence="3">
    <location>
        <begin position="123"/>
        <end position="157"/>
    </location>
</feature>
<dbReference type="InterPro" id="IPR046960">
    <property type="entry name" value="PPR_At4g14850-like_plant"/>
</dbReference>
<organism evidence="4 5">
    <name type="scientific">Liquidambar formosana</name>
    <name type="common">Formosan gum</name>
    <dbReference type="NCBI Taxonomy" id="63359"/>
    <lineage>
        <taxon>Eukaryota</taxon>
        <taxon>Viridiplantae</taxon>
        <taxon>Streptophyta</taxon>
        <taxon>Embryophyta</taxon>
        <taxon>Tracheophyta</taxon>
        <taxon>Spermatophyta</taxon>
        <taxon>Magnoliopsida</taxon>
        <taxon>eudicotyledons</taxon>
        <taxon>Gunneridae</taxon>
        <taxon>Pentapetalae</taxon>
        <taxon>Saxifragales</taxon>
        <taxon>Altingiaceae</taxon>
        <taxon>Liquidambar</taxon>
    </lineage>
</organism>
<name>A0AAP0RBL4_LIQFO</name>
<dbReference type="EMBL" id="JBBPBK010000011">
    <property type="protein sequence ID" value="KAK9274671.1"/>
    <property type="molecule type" value="Genomic_DNA"/>
</dbReference>
<keyword evidence="5" id="KW-1185">Reference proteome</keyword>
<sequence length="708" mass="78070">MYLKCGIFSSGLKVFDEMPERNIVSWTLVISGAIQNGDFEMGLEVFSDMTGNGLRPNEFSLGSVTKACTIMGTSEFGLCIHCFALKIGMEKNPFVGSSILNMYAKLGDIEAAESVFQCVDNIDVGCWNAMIGGYAQCDHGFEALKIVSLMQCEGVSMDKFTFVNALKGCSVMGDLISGREIHGLIIRSKVDCSTSLMNALVDMYFKCGGKDSALKVFNRMYDKDVISWNTVFAGFSQGEDARKVAFLFHKFLLTGLKPNDVSFSILFRHCGELLELDLGLQFFCLALQFGFFHGANVANSLINMFSRCGATEMACLVFDTVPSKNVVTWNEMIFGYSLNSCNTEALNIFCNLWQLGVGANEYTFSSILEACSKTENLEISRQIHGALFKSGFLSHGYVYSSLIKAYVRFGLLNDSFEFFNGLEKLDLASWGAMISALVHRGCNYLAIKIFNRLIEAGEKPDEFILGSILNGCADMAAYHQTKSVHSLVIKSGLTANAFVASALIDAYAKCGDIESASMAFDQSSRSGDVILFNTMIMAYAHHGLVKGAMEIFDKMKLANLQPSQATFVSVISACSHLGLIDEGRNFFESINLDYGLEPSPDNYGCLVDMLSRNGFLEDAKHVIEVMPFSPWPAVWRSLLSACRTHGNVELGEWAAKNLFQMVPKNDAAYVLLSKVYSERGSWGDAAKVRREMISRGVQKDLAYSWIEI</sequence>
<dbReference type="InterPro" id="IPR046848">
    <property type="entry name" value="E_motif"/>
</dbReference>
<dbReference type="Pfam" id="PF13041">
    <property type="entry name" value="PPR_2"/>
    <property type="match status" value="3"/>
</dbReference>
<dbReference type="FunFam" id="1.25.40.10:FF:000201">
    <property type="entry name" value="Pentatricopeptide repeat-containing protein mitochondrial"/>
    <property type="match status" value="1"/>
</dbReference>
<gene>
    <name evidence="4" type="ORF">L1049_021922</name>
</gene>
<dbReference type="FunFam" id="1.25.40.10:FF:000343">
    <property type="entry name" value="Pentatricopeptide repeat-containing protein At3g58590"/>
    <property type="match status" value="1"/>
</dbReference>
<evidence type="ECO:0000313" key="5">
    <source>
        <dbReference type="Proteomes" id="UP001415857"/>
    </source>
</evidence>
<dbReference type="Proteomes" id="UP001415857">
    <property type="component" value="Unassembled WGS sequence"/>
</dbReference>
<accession>A0AAP0RBL4</accession>
<feature type="repeat" description="PPR" evidence="3">
    <location>
        <begin position="665"/>
        <end position="699"/>
    </location>
</feature>
<evidence type="ECO:0000313" key="4">
    <source>
        <dbReference type="EMBL" id="KAK9274671.1"/>
    </source>
</evidence>
<feature type="repeat" description="PPR" evidence="3">
    <location>
        <begin position="528"/>
        <end position="562"/>
    </location>
</feature>
<dbReference type="Gene3D" id="1.25.40.10">
    <property type="entry name" value="Tetratricopeptide repeat domain"/>
    <property type="match status" value="6"/>
</dbReference>
<dbReference type="PANTHER" id="PTHR47926:SF435">
    <property type="entry name" value="PENTACOTRIPEPTIDE-REPEAT REGION OF PRORP DOMAIN-CONTAINING PROTEIN"/>
    <property type="match status" value="1"/>
</dbReference>
<evidence type="ECO:0000256" key="1">
    <source>
        <dbReference type="ARBA" id="ARBA00006643"/>
    </source>
</evidence>
<dbReference type="NCBIfam" id="TIGR00756">
    <property type="entry name" value="PPR"/>
    <property type="match status" value="3"/>
</dbReference>
<keyword evidence="2" id="KW-0677">Repeat</keyword>
<dbReference type="GO" id="GO:0009451">
    <property type="term" value="P:RNA modification"/>
    <property type="evidence" value="ECO:0007669"/>
    <property type="project" value="InterPro"/>
</dbReference>
<dbReference type="AlphaFoldDB" id="A0AAP0RBL4"/>
<proteinExistence type="inferred from homology"/>
<evidence type="ECO:0000256" key="2">
    <source>
        <dbReference type="ARBA" id="ARBA00022737"/>
    </source>
</evidence>
<dbReference type="InterPro" id="IPR002885">
    <property type="entry name" value="PPR_rpt"/>
</dbReference>
<dbReference type="InterPro" id="IPR011990">
    <property type="entry name" value="TPR-like_helical_dom_sf"/>
</dbReference>
<dbReference type="Pfam" id="PF01535">
    <property type="entry name" value="PPR"/>
    <property type="match status" value="8"/>
</dbReference>
<evidence type="ECO:0008006" key="6">
    <source>
        <dbReference type="Google" id="ProtNLM"/>
    </source>
</evidence>
<dbReference type="Pfam" id="PF20431">
    <property type="entry name" value="E_motif"/>
    <property type="match status" value="1"/>
</dbReference>
<protein>
    <recommendedName>
        <fullName evidence="6">Pentatricopeptide repeat-containing protein</fullName>
    </recommendedName>
</protein>
<dbReference type="PROSITE" id="PS51375">
    <property type="entry name" value="PPR"/>
    <property type="match status" value="6"/>
</dbReference>
<dbReference type="FunFam" id="1.25.40.10:FF:000090">
    <property type="entry name" value="Pentatricopeptide repeat-containing protein, chloroplastic"/>
    <property type="match status" value="1"/>
</dbReference>
<comment type="caution">
    <text evidence="4">The sequence shown here is derived from an EMBL/GenBank/DDBJ whole genome shotgun (WGS) entry which is preliminary data.</text>
</comment>
<feature type="repeat" description="PPR" evidence="3">
    <location>
        <begin position="193"/>
        <end position="227"/>
    </location>
</feature>
<evidence type="ECO:0000256" key="3">
    <source>
        <dbReference type="PROSITE-ProRule" id="PRU00708"/>
    </source>
</evidence>
<comment type="similarity">
    <text evidence="1">Belongs to the PPR family. PCMP-H subfamily.</text>
</comment>